<name>A0ABP4IT19_9ACTN</name>
<gene>
    <name evidence="2" type="ORF">GCM10009639_31740</name>
</gene>
<evidence type="ECO:0000313" key="2">
    <source>
        <dbReference type="EMBL" id="GAA1396035.1"/>
    </source>
</evidence>
<dbReference type="EMBL" id="BAAAKJ010000169">
    <property type="protein sequence ID" value="GAA1396035.1"/>
    <property type="molecule type" value="Genomic_DNA"/>
</dbReference>
<sequence>MEILLQILIGFVPAVIGFLAARSIARTRLVLRYGFLRVLLGPYGRVQIVTPSIEVAEFAYAKDGCRLTSRGPRNVLFMPMAEARAIAQLTDLLRKINRKAAIELVTAGAQDPRMPIFSIGGPNVNAYSAGVLAAGFPDFRLEHPQAARARWGGMAFEAQYNAADELVRDHGFVFVTRTTRQAPCVVLCGVFAFGSAMAVEALAAAGRQSPLAALFRSGEKGFVAVEGRVIGLDTVDVTVEVCRVLPAG</sequence>
<keyword evidence="1" id="KW-0472">Membrane</keyword>
<proteinExistence type="predicted"/>
<protein>
    <submittedName>
        <fullName evidence="2">Uncharacterized protein</fullName>
    </submittedName>
</protein>
<comment type="caution">
    <text evidence="2">The sequence shown here is derived from an EMBL/GenBank/DDBJ whole genome shotgun (WGS) entry which is preliminary data.</text>
</comment>
<keyword evidence="1" id="KW-1133">Transmembrane helix</keyword>
<dbReference type="RefSeq" id="WP_344335331.1">
    <property type="nucleotide sequence ID" value="NZ_BAAAKJ010000169.1"/>
</dbReference>
<evidence type="ECO:0000256" key="1">
    <source>
        <dbReference type="SAM" id="Phobius"/>
    </source>
</evidence>
<keyword evidence="3" id="KW-1185">Reference proteome</keyword>
<organism evidence="2 3">
    <name type="scientific">Kitasatospora putterlickiae</name>
    <dbReference type="NCBI Taxonomy" id="221725"/>
    <lineage>
        <taxon>Bacteria</taxon>
        <taxon>Bacillati</taxon>
        <taxon>Actinomycetota</taxon>
        <taxon>Actinomycetes</taxon>
        <taxon>Kitasatosporales</taxon>
        <taxon>Streptomycetaceae</taxon>
        <taxon>Kitasatospora</taxon>
    </lineage>
</organism>
<keyword evidence="1" id="KW-0812">Transmembrane</keyword>
<reference evidence="3" key="1">
    <citation type="journal article" date="2019" name="Int. J. Syst. Evol. Microbiol.">
        <title>The Global Catalogue of Microorganisms (GCM) 10K type strain sequencing project: providing services to taxonomists for standard genome sequencing and annotation.</title>
        <authorList>
            <consortium name="The Broad Institute Genomics Platform"/>
            <consortium name="The Broad Institute Genome Sequencing Center for Infectious Disease"/>
            <person name="Wu L."/>
            <person name="Ma J."/>
        </authorList>
    </citation>
    <scope>NUCLEOTIDE SEQUENCE [LARGE SCALE GENOMIC DNA]</scope>
    <source>
        <strain evidence="3">JCM 12393</strain>
    </source>
</reference>
<evidence type="ECO:0000313" key="3">
    <source>
        <dbReference type="Proteomes" id="UP001499863"/>
    </source>
</evidence>
<accession>A0ABP4IT19</accession>
<dbReference type="Proteomes" id="UP001499863">
    <property type="component" value="Unassembled WGS sequence"/>
</dbReference>
<feature type="transmembrane region" description="Helical" evidence="1">
    <location>
        <begin position="6"/>
        <end position="25"/>
    </location>
</feature>